<evidence type="ECO:0000256" key="2">
    <source>
        <dbReference type="ARBA" id="ARBA00022771"/>
    </source>
</evidence>
<keyword evidence="6" id="KW-0804">Transcription</keyword>
<organism evidence="12 13">
    <name type="scientific">Trapa natans</name>
    <name type="common">Water chestnut</name>
    <dbReference type="NCBI Taxonomy" id="22666"/>
    <lineage>
        <taxon>Eukaryota</taxon>
        <taxon>Viridiplantae</taxon>
        <taxon>Streptophyta</taxon>
        <taxon>Embryophyta</taxon>
        <taxon>Tracheophyta</taxon>
        <taxon>Spermatophyta</taxon>
        <taxon>Magnoliopsida</taxon>
        <taxon>eudicotyledons</taxon>
        <taxon>Gunneridae</taxon>
        <taxon>Pentapetalae</taxon>
        <taxon>rosids</taxon>
        <taxon>malvids</taxon>
        <taxon>Myrtales</taxon>
        <taxon>Lythraceae</taxon>
        <taxon>Trapa</taxon>
    </lineage>
</organism>
<dbReference type="GO" id="GO:0008270">
    <property type="term" value="F:zinc ion binding"/>
    <property type="evidence" value="ECO:0007669"/>
    <property type="project" value="UniProtKB-KW"/>
</dbReference>
<feature type="region of interest" description="Disordered" evidence="10">
    <location>
        <begin position="56"/>
        <end position="119"/>
    </location>
</feature>
<dbReference type="AlphaFoldDB" id="A0AAN7LC82"/>
<dbReference type="Pfam" id="PF00320">
    <property type="entry name" value="GATA"/>
    <property type="match status" value="1"/>
</dbReference>
<gene>
    <name evidence="12" type="ORF">SAY86_016001</name>
</gene>
<dbReference type="SMART" id="SM00401">
    <property type="entry name" value="ZnF_GATA"/>
    <property type="match status" value="1"/>
</dbReference>
<name>A0AAN7LC82_TRANT</name>
<keyword evidence="1" id="KW-0479">Metal-binding</keyword>
<keyword evidence="4" id="KW-0805">Transcription regulation</keyword>
<evidence type="ECO:0000256" key="7">
    <source>
        <dbReference type="ARBA" id="ARBA00024019"/>
    </source>
</evidence>
<dbReference type="PROSITE" id="PS50114">
    <property type="entry name" value="GATA_ZN_FINGER_2"/>
    <property type="match status" value="1"/>
</dbReference>
<evidence type="ECO:0000256" key="4">
    <source>
        <dbReference type="ARBA" id="ARBA00023015"/>
    </source>
</evidence>
<evidence type="ECO:0000256" key="1">
    <source>
        <dbReference type="ARBA" id="ARBA00022723"/>
    </source>
</evidence>
<evidence type="ECO:0000256" key="10">
    <source>
        <dbReference type="SAM" id="MobiDB-lite"/>
    </source>
</evidence>
<dbReference type="Gene3D" id="3.30.50.10">
    <property type="entry name" value="Erythroid Transcription Factor GATA-1, subunit A"/>
    <property type="match status" value="1"/>
</dbReference>
<keyword evidence="5" id="KW-0238">DNA-binding</keyword>
<comment type="function">
    <text evidence="8">Transcriptional regulator that specifically binds 5'-GATA-3' or 5'-GAT-3' motifs within gene promoters.</text>
</comment>
<sequence length="119" mass="13066">MGVRVFRYYDSFFPFTLIQESMVLDEMNCHKTNKKDEKNNSGNINLKSCADCKTTKTPLWRGGPSGPKEEEGGLGGQIISDGYLAGQKAPETTAAASSRRRGQGRPQRIHEDVFGPAGQ</sequence>
<reference evidence="12 13" key="1">
    <citation type="journal article" date="2023" name="Hortic Res">
        <title>Pangenome of water caltrop reveals structural variations and asymmetric subgenome divergence after allopolyploidization.</title>
        <authorList>
            <person name="Zhang X."/>
            <person name="Chen Y."/>
            <person name="Wang L."/>
            <person name="Yuan Y."/>
            <person name="Fang M."/>
            <person name="Shi L."/>
            <person name="Lu R."/>
            <person name="Comes H.P."/>
            <person name="Ma Y."/>
            <person name="Chen Y."/>
            <person name="Huang G."/>
            <person name="Zhou Y."/>
            <person name="Zheng Z."/>
            <person name="Qiu Y."/>
        </authorList>
    </citation>
    <scope>NUCLEOTIDE SEQUENCE [LARGE SCALE GENOMIC DNA]</scope>
    <source>
        <strain evidence="12">F231</strain>
    </source>
</reference>
<dbReference type="InterPro" id="IPR000679">
    <property type="entry name" value="Znf_GATA"/>
</dbReference>
<evidence type="ECO:0000259" key="11">
    <source>
        <dbReference type="PROSITE" id="PS50114"/>
    </source>
</evidence>
<dbReference type="PANTHER" id="PTHR47172">
    <property type="entry name" value="OS01G0976800 PROTEIN"/>
    <property type="match status" value="1"/>
</dbReference>
<dbReference type="InterPro" id="IPR013088">
    <property type="entry name" value="Znf_NHR/GATA"/>
</dbReference>
<evidence type="ECO:0000313" key="13">
    <source>
        <dbReference type="Proteomes" id="UP001346149"/>
    </source>
</evidence>
<evidence type="ECO:0000256" key="3">
    <source>
        <dbReference type="ARBA" id="ARBA00022833"/>
    </source>
</evidence>
<dbReference type="Proteomes" id="UP001346149">
    <property type="component" value="Unassembled WGS sequence"/>
</dbReference>
<feature type="domain" description="GATA-type" evidence="11">
    <location>
        <begin position="47"/>
        <end position="66"/>
    </location>
</feature>
<comment type="caution">
    <text evidence="12">The sequence shown here is derived from an EMBL/GenBank/DDBJ whole genome shotgun (WGS) entry which is preliminary data.</text>
</comment>
<protein>
    <recommendedName>
        <fullName evidence="11">GATA-type domain-containing protein</fullName>
    </recommendedName>
</protein>
<keyword evidence="2 9" id="KW-0863">Zinc-finger</keyword>
<keyword evidence="13" id="KW-1185">Reference proteome</keyword>
<comment type="similarity">
    <text evidence="7">Belongs to the type IV zinc-finger family. Class B subfamily.</text>
</comment>
<evidence type="ECO:0000256" key="6">
    <source>
        <dbReference type="ARBA" id="ARBA00023163"/>
    </source>
</evidence>
<evidence type="ECO:0000313" key="12">
    <source>
        <dbReference type="EMBL" id="KAK4781899.1"/>
    </source>
</evidence>
<evidence type="ECO:0000256" key="9">
    <source>
        <dbReference type="PROSITE-ProRule" id="PRU00094"/>
    </source>
</evidence>
<keyword evidence="3" id="KW-0862">Zinc</keyword>
<evidence type="ECO:0000256" key="5">
    <source>
        <dbReference type="ARBA" id="ARBA00023125"/>
    </source>
</evidence>
<proteinExistence type="inferred from homology"/>
<accession>A0AAN7LC82</accession>
<dbReference type="GO" id="GO:0006355">
    <property type="term" value="P:regulation of DNA-templated transcription"/>
    <property type="evidence" value="ECO:0007669"/>
    <property type="project" value="InterPro"/>
</dbReference>
<dbReference type="PANTHER" id="PTHR47172:SF1">
    <property type="entry name" value="GATA TRANSCRIPTION FACTOR 15"/>
    <property type="match status" value="1"/>
</dbReference>
<dbReference type="GO" id="GO:0043565">
    <property type="term" value="F:sequence-specific DNA binding"/>
    <property type="evidence" value="ECO:0007669"/>
    <property type="project" value="InterPro"/>
</dbReference>
<dbReference type="EMBL" id="JAXQNO010000016">
    <property type="protein sequence ID" value="KAK4781899.1"/>
    <property type="molecule type" value="Genomic_DNA"/>
</dbReference>
<evidence type="ECO:0000256" key="8">
    <source>
        <dbReference type="ARBA" id="ARBA00037539"/>
    </source>
</evidence>